<dbReference type="Proteomes" id="UP000540989">
    <property type="component" value="Unassembled WGS sequence"/>
</dbReference>
<keyword evidence="4 6" id="KW-0694">RNA-binding</keyword>
<dbReference type="PANTHER" id="PTHR11655">
    <property type="entry name" value="60S/50S RIBOSOMAL PROTEIN L6/L9"/>
    <property type="match status" value="1"/>
</dbReference>
<proteinExistence type="inferred from homology"/>
<keyword evidence="9" id="KW-1185">Reference proteome</keyword>
<dbReference type="InterPro" id="IPR036789">
    <property type="entry name" value="Ribosomal_uL6-like_a/b-dom_sf"/>
</dbReference>
<comment type="caution">
    <text evidence="8">The sequence shown here is derived from an EMBL/GenBank/DDBJ whole genome shotgun (WGS) entry which is preliminary data.</text>
</comment>
<dbReference type="SUPFAM" id="SSF56053">
    <property type="entry name" value="Ribosomal protein L6"/>
    <property type="match status" value="2"/>
</dbReference>
<dbReference type="GO" id="GO:0002181">
    <property type="term" value="P:cytoplasmic translation"/>
    <property type="evidence" value="ECO:0007669"/>
    <property type="project" value="TreeGrafter"/>
</dbReference>
<comment type="function">
    <text evidence="4 6">This protein binds to the 23S rRNA, and is important in its secondary structure. It is located near the subunit interface in the base of the L7/L12 stalk, and near the tRNA binding site of the peptidyltransferase center.</text>
</comment>
<dbReference type="FunFam" id="3.90.930.12:FF:000001">
    <property type="entry name" value="50S ribosomal protein L6"/>
    <property type="match status" value="1"/>
</dbReference>
<keyword evidence="3 4" id="KW-0687">Ribonucleoprotein</keyword>
<comment type="subunit">
    <text evidence="4">Part of the 50S ribosomal subunit.</text>
</comment>
<protein>
    <recommendedName>
        <fullName evidence="4">Large ribosomal subunit protein uL6</fullName>
    </recommendedName>
</protein>
<sequence length="181" mass="19510">MSRIGKKPIPLPAGVKWTVNAEGTSVLVEGPKGKVSAILPGGIKLVVKEGNLIAERENDKQAAFHGLARSLVFNAVTGVTTGWTKEIDIVGIGYRAELKGKNMVVFTLGYSHPIEFPLPTGIEVTIDPKQTHLVVSGIDRQKVGQIAADMRSLRKPDPYKNKGVRYTGEKLKKKVGKTGAK</sequence>
<dbReference type="Gene3D" id="3.90.930.12">
    <property type="entry name" value="Ribosomal protein L6, alpha-beta domain"/>
    <property type="match status" value="2"/>
</dbReference>
<name>A0A7W7ZA43_9BACT</name>
<dbReference type="PRINTS" id="PR00059">
    <property type="entry name" value="RIBOSOMALL6"/>
</dbReference>
<evidence type="ECO:0000256" key="5">
    <source>
        <dbReference type="RuleBase" id="RU003869"/>
    </source>
</evidence>
<dbReference type="RefSeq" id="WP_184213789.1">
    <property type="nucleotide sequence ID" value="NZ_JACHIP010000001.1"/>
</dbReference>
<evidence type="ECO:0000256" key="2">
    <source>
        <dbReference type="ARBA" id="ARBA00022980"/>
    </source>
</evidence>
<evidence type="ECO:0000256" key="4">
    <source>
        <dbReference type="HAMAP-Rule" id="MF_01365"/>
    </source>
</evidence>
<reference evidence="8 9" key="1">
    <citation type="submission" date="2020-08" db="EMBL/GenBank/DDBJ databases">
        <title>Genomic Encyclopedia of Type Strains, Phase IV (KMG-V): Genome sequencing to study the core and pangenomes of soil and plant-associated prokaryotes.</title>
        <authorList>
            <person name="Whitman W."/>
        </authorList>
    </citation>
    <scope>NUCLEOTIDE SEQUENCE [LARGE SCALE GENOMIC DNA]</scope>
    <source>
        <strain evidence="8 9">M8UP14</strain>
    </source>
</reference>
<comment type="similarity">
    <text evidence="1 4 5">Belongs to the universal ribosomal protein uL6 family.</text>
</comment>
<dbReference type="Pfam" id="PF00347">
    <property type="entry name" value="Ribosomal_L6"/>
    <property type="match status" value="2"/>
</dbReference>
<dbReference type="InterPro" id="IPR000702">
    <property type="entry name" value="Ribosomal_uL6-like"/>
</dbReference>
<dbReference type="EMBL" id="JACHIP010000001">
    <property type="protein sequence ID" value="MBB5056095.1"/>
    <property type="molecule type" value="Genomic_DNA"/>
</dbReference>
<accession>A0A7W7ZA43</accession>
<dbReference type="GO" id="GO:0019843">
    <property type="term" value="F:rRNA binding"/>
    <property type="evidence" value="ECO:0007669"/>
    <property type="project" value="UniProtKB-UniRule"/>
</dbReference>
<feature type="domain" description="Large ribosomal subunit protein uL6 alpha-beta" evidence="7">
    <location>
        <begin position="12"/>
        <end position="82"/>
    </location>
</feature>
<dbReference type="PIRSF" id="PIRSF002162">
    <property type="entry name" value="Ribosomal_L6"/>
    <property type="match status" value="1"/>
</dbReference>
<feature type="domain" description="Large ribosomal subunit protein uL6 alpha-beta" evidence="7">
    <location>
        <begin position="90"/>
        <end position="166"/>
    </location>
</feature>
<evidence type="ECO:0000259" key="7">
    <source>
        <dbReference type="Pfam" id="PF00347"/>
    </source>
</evidence>
<evidence type="ECO:0000256" key="1">
    <source>
        <dbReference type="ARBA" id="ARBA00009356"/>
    </source>
</evidence>
<evidence type="ECO:0000313" key="8">
    <source>
        <dbReference type="EMBL" id="MBB5056095.1"/>
    </source>
</evidence>
<evidence type="ECO:0000313" key="9">
    <source>
        <dbReference type="Proteomes" id="UP000540989"/>
    </source>
</evidence>
<dbReference type="InterPro" id="IPR019906">
    <property type="entry name" value="Ribosomal_uL6_bac-type"/>
</dbReference>
<organism evidence="8 9">
    <name type="scientific">Granulicella aggregans</name>
    <dbReference type="NCBI Taxonomy" id="474949"/>
    <lineage>
        <taxon>Bacteria</taxon>
        <taxon>Pseudomonadati</taxon>
        <taxon>Acidobacteriota</taxon>
        <taxon>Terriglobia</taxon>
        <taxon>Terriglobales</taxon>
        <taxon>Acidobacteriaceae</taxon>
        <taxon>Granulicella</taxon>
    </lineage>
</organism>
<dbReference type="AlphaFoldDB" id="A0A7W7ZA43"/>
<dbReference type="HAMAP" id="MF_01365_B">
    <property type="entry name" value="Ribosomal_uL6_B"/>
    <property type="match status" value="1"/>
</dbReference>
<gene>
    <name evidence="4" type="primary">rplF</name>
    <name evidence="8" type="ORF">HDF16_000764</name>
</gene>
<keyword evidence="4 6" id="KW-0699">rRNA-binding</keyword>
<evidence type="ECO:0000256" key="3">
    <source>
        <dbReference type="ARBA" id="ARBA00023274"/>
    </source>
</evidence>
<dbReference type="GO" id="GO:0003735">
    <property type="term" value="F:structural constituent of ribosome"/>
    <property type="evidence" value="ECO:0007669"/>
    <property type="project" value="UniProtKB-UniRule"/>
</dbReference>
<evidence type="ECO:0000256" key="6">
    <source>
        <dbReference type="RuleBase" id="RU003870"/>
    </source>
</evidence>
<dbReference type="PANTHER" id="PTHR11655:SF14">
    <property type="entry name" value="LARGE RIBOSOMAL SUBUNIT PROTEIN UL6M"/>
    <property type="match status" value="1"/>
</dbReference>
<keyword evidence="2 4" id="KW-0689">Ribosomal protein</keyword>
<dbReference type="NCBIfam" id="TIGR03654">
    <property type="entry name" value="L6_bact"/>
    <property type="match status" value="1"/>
</dbReference>
<dbReference type="GO" id="GO:0022625">
    <property type="term" value="C:cytosolic large ribosomal subunit"/>
    <property type="evidence" value="ECO:0007669"/>
    <property type="project" value="UniProtKB-UniRule"/>
</dbReference>
<dbReference type="InterPro" id="IPR020040">
    <property type="entry name" value="Ribosomal_uL6_a/b-dom"/>
</dbReference>